<dbReference type="AlphaFoldDB" id="A0A413YY59"/>
<feature type="transmembrane region" description="Helical" evidence="2">
    <location>
        <begin position="309"/>
        <end position="330"/>
    </location>
</feature>
<dbReference type="InterPro" id="IPR038734">
    <property type="entry name" value="YhaN_AAA"/>
</dbReference>
<reference evidence="4 5" key="1">
    <citation type="submission" date="2018-08" db="EMBL/GenBank/DDBJ databases">
        <title>A genome reference for cultivated species of the human gut microbiota.</title>
        <authorList>
            <person name="Zou Y."/>
            <person name="Xue W."/>
            <person name="Luo G."/>
        </authorList>
    </citation>
    <scope>NUCLEOTIDE SEQUENCE [LARGE SCALE GENOMIC DNA]</scope>
    <source>
        <strain evidence="4 5">AM37-1AC</strain>
    </source>
</reference>
<organism evidence="4 5">
    <name type="scientific">Roseburia intestinalis</name>
    <dbReference type="NCBI Taxonomy" id="166486"/>
    <lineage>
        <taxon>Bacteria</taxon>
        <taxon>Bacillati</taxon>
        <taxon>Bacillota</taxon>
        <taxon>Clostridia</taxon>
        <taxon>Lachnospirales</taxon>
        <taxon>Lachnospiraceae</taxon>
        <taxon>Roseburia</taxon>
    </lineage>
</organism>
<dbReference type="GO" id="GO:0016887">
    <property type="term" value="F:ATP hydrolysis activity"/>
    <property type="evidence" value="ECO:0007669"/>
    <property type="project" value="InterPro"/>
</dbReference>
<comment type="caution">
    <text evidence="4">The sequence shown here is derived from an EMBL/GenBank/DDBJ whole genome shotgun (WGS) entry which is preliminary data.</text>
</comment>
<feature type="region of interest" description="Disordered" evidence="1">
    <location>
        <begin position="241"/>
        <end position="277"/>
    </location>
</feature>
<evidence type="ECO:0000256" key="2">
    <source>
        <dbReference type="SAM" id="Phobius"/>
    </source>
</evidence>
<dbReference type="SUPFAM" id="SSF52540">
    <property type="entry name" value="P-loop containing nucleoside triphosphate hydrolases"/>
    <property type="match status" value="1"/>
</dbReference>
<dbReference type="Gene3D" id="3.40.50.300">
    <property type="entry name" value="P-loop containing nucleotide triphosphate hydrolases"/>
    <property type="match status" value="2"/>
</dbReference>
<gene>
    <name evidence="4" type="ORF">DW856_16580</name>
</gene>
<evidence type="ECO:0000256" key="1">
    <source>
        <dbReference type="SAM" id="MobiDB-lite"/>
    </source>
</evidence>
<accession>A0A413YY59</accession>
<dbReference type="Pfam" id="PF13514">
    <property type="entry name" value="AAA_27"/>
    <property type="match status" value="1"/>
</dbReference>
<proteinExistence type="predicted"/>
<dbReference type="EMBL" id="QSHO01000018">
    <property type="protein sequence ID" value="RHC14015.1"/>
    <property type="molecule type" value="Genomic_DNA"/>
</dbReference>
<dbReference type="InterPro" id="IPR027417">
    <property type="entry name" value="P-loop_NTPase"/>
</dbReference>
<dbReference type="Proteomes" id="UP000283513">
    <property type="component" value="Unassembled WGS sequence"/>
</dbReference>
<feature type="domain" description="YhaN AAA" evidence="3">
    <location>
        <begin position="1"/>
        <end position="197"/>
    </location>
</feature>
<evidence type="ECO:0000313" key="5">
    <source>
        <dbReference type="Proteomes" id="UP000283513"/>
    </source>
</evidence>
<protein>
    <recommendedName>
        <fullName evidence="3">YhaN AAA domain-containing protein</fullName>
    </recommendedName>
</protein>
<name>A0A413YY59_9FIRM</name>
<keyword evidence="2" id="KW-0472">Membrane</keyword>
<keyword evidence="2" id="KW-0812">Transmembrane</keyword>
<keyword evidence="2" id="KW-1133">Transmembrane helix</keyword>
<dbReference type="GO" id="GO:0006302">
    <property type="term" value="P:double-strand break repair"/>
    <property type="evidence" value="ECO:0007669"/>
    <property type="project" value="InterPro"/>
</dbReference>
<dbReference type="PANTHER" id="PTHR41259:SF1">
    <property type="entry name" value="DOUBLE-STRAND BREAK REPAIR RAD50 ATPASE, PUTATIVE-RELATED"/>
    <property type="match status" value="1"/>
</dbReference>
<dbReference type="RefSeq" id="WP_118598980.1">
    <property type="nucleotide sequence ID" value="NZ_QSHO01000018.1"/>
</dbReference>
<evidence type="ECO:0000313" key="4">
    <source>
        <dbReference type="EMBL" id="RHC14015.1"/>
    </source>
</evidence>
<evidence type="ECO:0000259" key="3">
    <source>
        <dbReference type="Pfam" id="PF13514"/>
    </source>
</evidence>
<dbReference type="PANTHER" id="PTHR41259">
    <property type="entry name" value="DOUBLE-STRAND BREAK REPAIR RAD50 ATPASE, PUTATIVE-RELATED"/>
    <property type="match status" value="1"/>
</dbReference>
<sequence>MQIKEAIIGQFGKLQNRNISFEPGINVIYGENEAGKTTLHDFLLGMFFGMEKGRGRGTLNSMYQKHEPWHAPSYYSGALRFLVDGKPFYLERNFYYKDKKDILKNEADGEELSVAYGDLAMLLGGIDKETFGNTYDIPQTGAVTGKELADILAEYLSNAAEGGGANIQVQRAKVALAARKRELTQEVKTIHERKNEDIRQLIVEKDLLERDSRGLHANIADAGREIDQLKRVRVEEIGEKRKRLSEQERHQTVRMERQDAAPERTGAEKAGKSEWEKEQPDRMAGIGLCASALLVNTAVHHVTSYPSRLFFILQAVFFAGMILCGLYVGISHVIEKAKKETYLSAQKNEMKAVTQETYADAGLRQAERMLLSLKESLSEKETRRYNIMQDLEAAKQPGGQEKELLEDIRALELAAAEIDRLAKEYYEDSLDGLGSAVSKWMSQLTAGKYDHAIVKEDGKLLILADGKEILPEALSHGTLEQIYLAFRLAVGEIVTKEEPMPVIFDEAFGMYDEKRLMQTLRALDCQIRKEQGRQILIFTCQKREMELLEQSGITYHKIVLE</sequence>